<sequence>MGGMQARRGYAAALLLLAAAPGAAALAESEVVRLSPQIRFLSPEAAVTPIDTTDIATLLEDYRVVEQPLDDSQGRIVAGRGGEVISGAGDEVVALGVAGESGQRYGIYQPGRVLQDEDGRFLGRVMLPLGEAQLVRRGEPLSVLRITRSRREIGEGARLLPAMAPPLPAQLSPRPAPSGASGSIVDRPGDGLVIGNRDLVMITTGRGAAEPGTLYSVLDEPEPVTDAATGQRYRVPGELLGQLMVLRTFGEVSLALVTRMSRPMAVGDRLGAPADGAP</sequence>
<name>A0ABV6G8D4_9GAMM</name>
<dbReference type="InterPro" id="IPR052196">
    <property type="entry name" value="Bact_Kbp"/>
</dbReference>
<dbReference type="Proteomes" id="UP001589814">
    <property type="component" value="Unassembled WGS sequence"/>
</dbReference>
<dbReference type="EMBL" id="JBHLVX010000067">
    <property type="protein sequence ID" value="MFC0269800.1"/>
    <property type="molecule type" value="Genomic_DNA"/>
</dbReference>
<reference evidence="3 4" key="1">
    <citation type="submission" date="2024-09" db="EMBL/GenBank/DDBJ databases">
        <authorList>
            <person name="Sun Q."/>
            <person name="Mori K."/>
        </authorList>
    </citation>
    <scope>NUCLEOTIDE SEQUENCE [LARGE SCALE GENOMIC DNA]</scope>
    <source>
        <strain evidence="3 4">CCM 7415</strain>
    </source>
</reference>
<feature type="signal peptide" evidence="2">
    <location>
        <begin position="1"/>
        <end position="27"/>
    </location>
</feature>
<gene>
    <name evidence="3" type="ORF">ACFFHW_17700</name>
</gene>
<keyword evidence="4" id="KW-1185">Reference proteome</keyword>
<evidence type="ECO:0000256" key="2">
    <source>
        <dbReference type="SAM" id="SignalP"/>
    </source>
</evidence>
<proteinExistence type="predicted"/>
<dbReference type="RefSeq" id="WP_019952071.1">
    <property type="nucleotide sequence ID" value="NZ_JBHLVX010000067.1"/>
</dbReference>
<dbReference type="PANTHER" id="PTHR34700">
    <property type="entry name" value="POTASSIUM BINDING PROTEIN KBP"/>
    <property type="match status" value="1"/>
</dbReference>
<dbReference type="PANTHER" id="PTHR34700:SF8">
    <property type="entry name" value="POTASSIUM BINDING PROTEIN KBP"/>
    <property type="match status" value="1"/>
</dbReference>
<organism evidence="3 4">
    <name type="scientific">Kushneria aurantia</name>
    <dbReference type="NCBI Taxonomy" id="504092"/>
    <lineage>
        <taxon>Bacteria</taxon>
        <taxon>Pseudomonadati</taxon>
        <taxon>Pseudomonadota</taxon>
        <taxon>Gammaproteobacteria</taxon>
        <taxon>Oceanospirillales</taxon>
        <taxon>Halomonadaceae</taxon>
        <taxon>Kushneria</taxon>
    </lineage>
</organism>
<protein>
    <recommendedName>
        <fullName evidence="5">Peptidoglycan-binding protein</fullName>
    </recommendedName>
</protein>
<feature type="chain" id="PRO_5045218905" description="Peptidoglycan-binding protein" evidence="2">
    <location>
        <begin position="28"/>
        <end position="278"/>
    </location>
</feature>
<feature type="region of interest" description="Disordered" evidence="1">
    <location>
        <begin position="164"/>
        <end position="187"/>
    </location>
</feature>
<accession>A0ABV6G8D4</accession>
<comment type="caution">
    <text evidence="3">The sequence shown here is derived from an EMBL/GenBank/DDBJ whole genome shotgun (WGS) entry which is preliminary data.</text>
</comment>
<evidence type="ECO:0000313" key="3">
    <source>
        <dbReference type="EMBL" id="MFC0269800.1"/>
    </source>
</evidence>
<evidence type="ECO:0000313" key="4">
    <source>
        <dbReference type="Proteomes" id="UP001589814"/>
    </source>
</evidence>
<keyword evidence="2" id="KW-0732">Signal</keyword>
<evidence type="ECO:0000256" key="1">
    <source>
        <dbReference type="SAM" id="MobiDB-lite"/>
    </source>
</evidence>
<evidence type="ECO:0008006" key="5">
    <source>
        <dbReference type="Google" id="ProtNLM"/>
    </source>
</evidence>
<feature type="compositionally biased region" description="Low complexity" evidence="1">
    <location>
        <begin position="169"/>
        <end position="183"/>
    </location>
</feature>